<keyword evidence="3" id="KW-1185">Reference proteome</keyword>
<organism evidence="2 3">
    <name type="scientific">Amylocarpus encephaloides</name>
    <dbReference type="NCBI Taxonomy" id="45428"/>
    <lineage>
        <taxon>Eukaryota</taxon>
        <taxon>Fungi</taxon>
        <taxon>Dikarya</taxon>
        <taxon>Ascomycota</taxon>
        <taxon>Pezizomycotina</taxon>
        <taxon>Leotiomycetes</taxon>
        <taxon>Helotiales</taxon>
        <taxon>Helotiales incertae sedis</taxon>
        <taxon>Amylocarpus</taxon>
    </lineage>
</organism>
<dbReference type="OrthoDB" id="3647at2759"/>
<dbReference type="Gene3D" id="3.40.50.150">
    <property type="entry name" value="Vaccinia Virus protein VP39"/>
    <property type="match status" value="1"/>
</dbReference>
<comment type="caution">
    <text evidence="2">The sequence shown here is derived from an EMBL/GenBank/DDBJ whole genome shotgun (WGS) entry which is preliminary data.</text>
</comment>
<keyword evidence="2" id="KW-0808">Transferase</keyword>
<dbReference type="InterPro" id="IPR029063">
    <property type="entry name" value="SAM-dependent_MTases_sf"/>
</dbReference>
<name>A0A9P7YCF1_9HELO</name>
<reference evidence="2" key="1">
    <citation type="journal article" date="2021" name="IMA Fungus">
        <title>Genomic characterization of three marine fungi, including Emericellopsis atlantica sp. nov. with signatures of a generalist lifestyle and marine biomass degradation.</title>
        <authorList>
            <person name="Hagestad O.C."/>
            <person name="Hou L."/>
            <person name="Andersen J.H."/>
            <person name="Hansen E.H."/>
            <person name="Altermark B."/>
            <person name="Li C."/>
            <person name="Kuhnert E."/>
            <person name="Cox R.J."/>
            <person name="Crous P.W."/>
            <person name="Spatafora J.W."/>
            <person name="Lail K."/>
            <person name="Amirebrahimi M."/>
            <person name="Lipzen A."/>
            <person name="Pangilinan J."/>
            <person name="Andreopoulos W."/>
            <person name="Hayes R.D."/>
            <person name="Ng V."/>
            <person name="Grigoriev I.V."/>
            <person name="Jackson S.A."/>
            <person name="Sutton T.D.S."/>
            <person name="Dobson A.D.W."/>
            <person name="Rama T."/>
        </authorList>
    </citation>
    <scope>NUCLEOTIDE SEQUENCE</scope>
    <source>
        <strain evidence="2">TRa018bII</strain>
    </source>
</reference>
<keyword evidence="2" id="KW-0489">Methyltransferase</keyword>
<dbReference type="EMBL" id="MU251620">
    <property type="protein sequence ID" value="KAG9231160.1"/>
    <property type="molecule type" value="Genomic_DNA"/>
</dbReference>
<sequence>MPHSHSHAHTHEHSRSDNTENNRSHWDENAATYNTRFEKTMQQVVDEIRARTEWIGVDWIEDSFDNERAESKQKEPKKSVRLLDYACGTGLVSRALAPYATQCIGIDLSEGMVAEYNKSVSNQGIPESEMFARVGNLLDSNNPSPDSFSGEEFFKFDLAVVGLGFHHFDDPRFAAKQLTSRLKPGGVLFIIDFLPHEHLHQHDHPAAHTVTHAGFSEAEVKEMFEEAGAGGDFEYLVVGKGIVFDGVKENGATMKREVFMARGSKL</sequence>
<dbReference type="Pfam" id="PF13489">
    <property type="entry name" value="Methyltransf_23"/>
    <property type="match status" value="1"/>
</dbReference>
<gene>
    <name evidence="2" type="ORF">BJ875DRAFT_128748</name>
</gene>
<dbReference type="AlphaFoldDB" id="A0A9P7YCF1"/>
<protein>
    <submittedName>
        <fullName evidence="2">S-adenosyl-L-methionine-dependent methyltransferase</fullName>
    </submittedName>
</protein>
<accession>A0A9P7YCF1</accession>
<evidence type="ECO:0000313" key="2">
    <source>
        <dbReference type="EMBL" id="KAG9231160.1"/>
    </source>
</evidence>
<evidence type="ECO:0000313" key="3">
    <source>
        <dbReference type="Proteomes" id="UP000824998"/>
    </source>
</evidence>
<feature type="region of interest" description="Disordered" evidence="1">
    <location>
        <begin position="1"/>
        <end position="25"/>
    </location>
</feature>
<dbReference type="GO" id="GO:0032259">
    <property type="term" value="P:methylation"/>
    <property type="evidence" value="ECO:0007669"/>
    <property type="project" value="UniProtKB-KW"/>
</dbReference>
<feature type="compositionally biased region" description="Basic and acidic residues" evidence="1">
    <location>
        <begin position="9"/>
        <end position="25"/>
    </location>
</feature>
<proteinExistence type="predicted"/>
<dbReference type="PANTHER" id="PTHR43591">
    <property type="entry name" value="METHYLTRANSFERASE"/>
    <property type="match status" value="1"/>
</dbReference>
<dbReference type="GO" id="GO:0008168">
    <property type="term" value="F:methyltransferase activity"/>
    <property type="evidence" value="ECO:0007669"/>
    <property type="project" value="UniProtKB-KW"/>
</dbReference>
<dbReference type="SUPFAM" id="SSF53335">
    <property type="entry name" value="S-adenosyl-L-methionine-dependent methyltransferases"/>
    <property type="match status" value="1"/>
</dbReference>
<dbReference type="CDD" id="cd02440">
    <property type="entry name" value="AdoMet_MTases"/>
    <property type="match status" value="1"/>
</dbReference>
<dbReference type="Proteomes" id="UP000824998">
    <property type="component" value="Unassembled WGS sequence"/>
</dbReference>
<dbReference type="PANTHER" id="PTHR43591:SF108">
    <property type="entry name" value="S-ADENOSYL-L-METHIONINE-DEPENDENT METHYLTRANSFERASE"/>
    <property type="match status" value="1"/>
</dbReference>
<evidence type="ECO:0000256" key="1">
    <source>
        <dbReference type="SAM" id="MobiDB-lite"/>
    </source>
</evidence>